<reference evidence="1 2" key="1">
    <citation type="submission" date="2013-01" db="EMBL/GenBank/DDBJ databases">
        <authorList>
            <person name="Fiebig A."/>
            <person name="Goeker M."/>
            <person name="Klenk H.-P.P."/>
        </authorList>
    </citation>
    <scope>NUCLEOTIDE SEQUENCE [LARGE SCALE GENOMIC DNA]</scope>
    <source>
        <strain evidence="1 2">DSM 17069</strain>
    </source>
</reference>
<dbReference type="RefSeq" id="WP_037269603.1">
    <property type="nucleotide sequence ID" value="NZ_KN293975.1"/>
</dbReference>
<dbReference type="OrthoDB" id="547419at2"/>
<comment type="caution">
    <text evidence="1">The sequence shown here is derived from an EMBL/GenBank/DDBJ whole genome shotgun (WGS) entry which is preliminary data.</text>
</comment>
<dbReference type="AlphaFoldDB" id="A0A0A0HHD9"/>
<dbReference type="PATRIC" id="fig|1288298.3.peg.3532"/>
<dbReference type="eggNOG" id="ENOG5030IRB">
    <property type="taxonomic scope" value="Bacteria"/>
</dbReference>
<protein>
    <submittedName>
        <fullName evidence="1">Uncharacterized protein</fullName>
    </submittedName>
</protein>
<evidence type="ECO:0000313" key="2">
    <source>
        <dbReference type="Proteomes" id="UP000030021"/>
    </source>
</evidence>
<dbReference type="SUPFAM" id="SSF52540">
    <property type="entry name" value="P-loop containing nucleoside triphosphate hydrolases"/>
    <property type="match status" value="1"/>
</dbReference>
<organism evidence="1 2">
    <name type="scientific">Roseovarius mucosus DSM 17069</name>
    <dbReference type="NCBI Taxonomy" id="1288298"/>
    <lineage>
        <taxon>Bacteria</taxon>
        <taxon>Pseudomonadati</taxon>
        <taxon>Pseudomonadota</taxon>
        <taxon>Alphaproteobacteria</taxon>
        <taxon>Rhodobacterales</taxon>
        <taxon>Roseobacteraceae</taxon>
        <taxon>Roseovarius</taxon>
    </lineage>
</organism>
<dbReference type="InterPro" id="IPR027417">
    <property type="entry name" value="P-loop_NTPase"/>
</dbReference>
<proteinExistence type="predicted"/>
<dbReference type="Proteomes" id="UP000030021">
    <property type="component" value="Unassembled WGS sequence"/>
</dbReference>
<sequence length="342" mass="37600">MPRRVFLHVGMPKCATTTIQAALLQKQEALRGLGIAYEMPEGPAAEGQGNAARLAISILRDREEAIEEALDFFSRGTGDVVLSSEVFSALYKSAAAIKFVEALRARGFDVSVIALFRRQDHWLESDFKQHVKGARTWNGSIGELLEKRTEQDVLNFALFTLYWGKYVGRDRVFTAVIQPGSARRDPVNFVLEQIGAGSLCYAEGEEVPTANVSPPTGLIEPARLLKCEMQEAGASAVEVDVALDRFFAEAPGVVEVPKRRFLMPHALRQEVVDRWKGSNHDLERRAGHVGKFDVEVAQDAASEVPLEDEARAVLADWKAAKGLAPAPKVQARGGLLRRLLGR</sequence>
<name>A0A0A0HHD9_9RHOB</name>
<dbReference type="STRING" id="215743.ROSMUCSMR3_00586"/>
<dbReference type="HOGENOM" id="CLU_811068_0_0_5"/>
<evidence type="ECO:0000313" key="1">
    <source>
        <dbReference type="EMBL" id="KGM87217.1"/>
    </source>
</evidence>
<dbReference type="Gene3D" id="3.40.50.300">
    <property type="entry name" value="P-loop containing nucleotide triphosphate hydrolases"/>
    <property type="match status" value="1"/>
</dbReference>
<gene>
    <name evidence="1" type="ORF">rosmuc_03521</name>
</gene>
<accession>A0A0A0HHD9</accession>
<dbReference type="EMBL" id="AONH01000016">
    <property type="protein sequence ID" value="KGM87217.1"/>
    <property type="molecule type" value="Genomic_DNA"/>
</dbReference>